<evidence type="ECO:0000313" key="2">
    <source>
        <dbReference type="Proteomes" id="UP001234297"/>
    </source>
</evidence>
<comment type="caution">
    <text evidence="1">The sequence shown here is derived from an EMBL/GenBank/DDBJ whole genome shotgun (WGS) entry which is preliminary data.</text>
</comment>
<sequence length="1074" mass="121509">MVDALVSVVVKELCAVAKDEVGLLVGVKKELRKLSSSFTAIQAGLEDAENQQVTKKAVRDWLGKLKDVAYEMEDILEEWKIEALRPRGDNDDIHKRKKVLSCLQFPCLGFKQVELRHDIGHKTREITERLSEISTEKSRFNFNEASTSERPKMEERQTTSLIDESEIFGRDVVKDEIVNELVSETYKEKRPFFVVSIAGMGGLGKTTIAQLVYNDKTIKKHFEKRIWVCVSENYDVNKILTKFLRSMGESTDGGLDLDTLLQRINAVCAKNRFLLVLDDVWDVILWERLKVALKDAALGSRIVVTTRSRTVADVMETTRYHDLGILSDSDCWKLFTSRAFRGRNEVEWPPELTEVGKQIVHRCKGVPLAIKAVGSLLYFKRTKVEWQMVLESETWEWKSPEGVDILPALLLSYYNLPIHLKPCLSFCSLFPKDYDLKKDELVKLWMAHGIIKSERREIEEIGETYFDDLLTRSLFQDVVKDNLGNIVECKMHDLVHDLARFATSGDCCMMEIGNPNLPSVNSHHLSLLVNRNVSSIPSPLCSAEHLRTLLLFGSSTIMEIPHSLFNHLKFLRALVLCRTWIENLPSSLGKLKHLRYLDLSELNVLVTELPESVTDLCNLQTLKLNRCVGLCQLPSGISKMVKLRHLEIEETDLECLPSGLGMLSSLRTLSRFPVGDENNRGCKIGELKNLNLLRGLLGIQNLEKVINPVEAREAELNKKCHLQFLGLECNDKTEEEWEMLGEGEMEKMERVFECLRPPHANLKVLAIANYAGSKFPRWLEDARLSSLRFVGLGDCKKCRLLPGLGKLPSLEYLDLDGADEIKVVGGDFYGNGNEGGGKGRAFPKLKELHFSSMSNWEEWKLTREDGEVMPSLEKLEILNCNKLKALPNCLPNALRRVEIADCNQVIWKPDNPLPLLEDVSLNGDVIGILSNPLPCLPALKKLEIWNTSIESLPSDGWGLLESLNTLVISSCKGLASLPEGLGQLEALENVSVSWCSELSSLFDGFEQLKSLHRLDISNCPKLRPLPNLQHLTALEELRISDCPLVTERLEKEKGEDWCNISHIPCIWIDGERIQ</sequence>
<evidence type="ECO:0000313" key="1">
    <source>
        <dbReference type="EMBL" id="KAJ8646575.1"/>
    </source>
</evidence>
<dbReference type="EMBL" id="CM056810">
    <property type="protein sequence ID" value="KAJ8646575.1"/>
    <property type="molecule type" value="Genomic_DNA"/>
</dbReference>
<dbReference type="Proteomes" id="UP001234297">
    <property type="component" value="Chromosome 2"/>
</dbReference>
<keyword evidence="2" id="KW-1185">Reference proteome</keyword>
<accession>A0ACC2MLS3</accession>
<proteinExistence type="predicted"/>
<organism evidence="1 2">
    <name type="scientific">Persea americana</name>
    <name type="common">Avocado</name>
    <dbReference type="NCBI Taxonomy" id="3435"/>
    <lineage>
        <taxon>Eukaryota</taxon>
        <taxon>Viridiplantae</taxon>
        <taxon>Streptophyta</taxon>
        <taxon>Embryophyta</taxon>
        <taxon>Tracheophyta</taxon>
        <taxon>Spermatophyta</taxon>
        <taxon>Magnoliopsida</taxon>
        <taxon>Magnoliidae</taxon>
        <taxon>Laurales</taxon>
        <taxon>Lauraceae</taxon>
        <taxon>Persea</taxon>
    </lineage>
</organism>
<gene>
    <name evidence="1" type="ORF">MRB53_008323</name>
</gene>
<protein>
    <submittedName>
        <fullName evidence="1">Uncharacterized protein</fullName>
    </submittedName>
</protein>
<name>A0ACC2MLS3_PERAE</name>
<reference evidence="1 2" key="1">
    <citation type="journal article" date="2022" name="Hortic Res">
        <title>A haplotype resolved chromosomal level avocado genome allows analysis of novel avocado genes.</title>
        <authorList>
            <person name="Nath O."/>
            <person name="Fletcher S.J."/>
            <person name="Hayward A."/>
            <person name="Shaw L.M."/>
            <person name="Masouleh A.K."/>
            <person name="Furtado A."/>
            <person name="Henry R.J."/>
            <person name="Mitter N."/>
        </authorList>
    </citation>
    <scope>NUCLEOTIDE SEQUENCE [LARGE SCALE GENOMIC DNA]</scope>
    <source>
        <strain evidence="2">cv. Hass</strain>
    </source>
</reference>